<sequence>MGVEVHEVRISHADQGSRGVRRTKAPGKLSVADDGGADSGATRDRLHGARHAIQKSVSSDRGSSESSSPTAAAGVEQERGVPRCHQGTKPPLDPPLSADATNPARAVLYRT</sequence>
<dbReference type="Proteomes" id="UP000195981">
    <property type="component" value="Unassembled WGS sequence"/>
</dbReference>
<reference evidence="2 3" key="1">
    <citation type="submission" date="2017-02" db="EMBL/GenBank/DDBJ databases">
        <authorList>
            <person name="Peterson S.W."/>
        </authorList>
    </citation>
    <scope>NUCLEOTIDE SEQUENCE [LARGE SCALE GENOMIC DNA]</scope>
    <source>
        <strain evidence="2 3">CIP104813</strain>
    </source>
</reference>
<gene>
    <name evidence="2" type="ORF">FM110_06945</name>
</gene>
<accession>A0A1X6X011</accession>
<name>A0A1X6X011_9MICO</name>
<feature type="compositionally biased region" description="Basic and acidic residues" evidence="1">
    <location>
        <begin position="1"/>
        <end position="12"/>
    </location>
</feature>
<evidence type="ECO:0000313" key="3">
    <source>
        <dbReference type="Proteomes" id="UP000195981"/>
    </source>
</evidence>
<feature type="compositionally biased region" description="Low complexity" evidence="1">
    <location>
        <begin position="56"/>
        <end position="68"/>
    </location>
</feature>
<protein>
    <submittedName>
        <fullName evidence="2">Uncharacterized protein</fullName>
    </submittedName>
</protein>
<dbReference type="EMBL" id="FWFG01000061">
    <property type="protein sequence ID" value="SLM91671.1"/>
    <property type="molecule type" value="Genomic_DNA"/>
</dbReference>
<proteinExistence type="predicted"/>
<evidence type="ECO:0000313" key="2">
    <source>
        <dbReference type="EMBL" id="SLM91671.1"/>
    </source>
</evidence>
<dbReference type="AlphaFoldDB" id="A0A1X6X011"/>
<evidence type="ECO:0000256" key="1">
    <source>
        <dbReference type="SAM" id="MobiDB-lite"/>
    </source>
</evidence>
<feature type="region of interest" description="Disordered" evidence="1">
    <location>
        <begin position="1"/>
        <end position="111"/>
    </location>
</feature>
<organism evidence="2 3">
    <name type="scientific">Brachybacterium nesterenkovii</name>
    <dbReference type="NCBI Taxonomy" id="47847"/>
    <lineage>
        <taxon>Bacteria</taxon>
        <taxon>Bacillati</taxon>
        <taxon>Actinomycetota</taxon>
        <taxon>Actinomycetes</taxon>
        <taxon>Micrococcales</taxon>
        <taxon>Dermabacteraceae</taxon>
        <taxon>Brachybacterium</taxon>
    </lineage>
</organism>
<keyword evidence="3" id="KW-1185">Reference proteome</keyword>